<organism evidence="8 9">
    <name type="scientific">Steroidobacter agaridevorans</name>
    <dbReference type="NCBI Taxonomy" id="2695856"/>
    <lineage>
        <taxon>Bacteria</taxon>
        <taxon>Pseudomonadati</taxon>
        <taxon>Pseudomonadota</taxon>
        <taxon>Gammaproteobacteria</taxon>
        <taxon>Steroidobacterales</taxon>
        <taxon>Steroidobacteraceae</taxon>
        <taxon>Steroidobacter</taxon>
    </lineage>
</organism>
<dbReference type="GO" id="GO:0003886">
    <property type="term" value="F:DNA (cytosine-5-)-methyltransferase activity"/>
    <property type="evidence" value="ECO:0007669"/>
    <property type="project" value="UniProtKB-EC"/>
</dbReference>
<dbReference type="GO" id="GO:0009307">
    <property type="term" value="P:DNA restriction-modification system"/>
    <property type="evidence" value="ECO:0007669"/>
    <property type="project" value="UniProtKB-KW"/>
</dbReference>
<evidence type="ECO:0000256" key="7">
    <source>
        <dbReference type="PROSITE-ProRule" id="PRU01016"/>
    </source>
</evidence>
<comment type="similarity">
    <text evidence="7">Belongs to the class I-like SAM-binding methyltransferase superfamily. C5-methyltransferase family.</text>
</comment>
<keyword evidence="9" id="KW-1185">Reference proteome</keyword>
<dbReference type="Gene3D" id="3.40.50.150">
    <property type="entry name" value="Vaccinia Virus protein VP39"/>
    <property type="match status" value="1"/>
</dbReference>
<gene>
    <name evidence="8" type="ORF">GCM10011487_11840</name>
</gene>
<reference evidence="9" key="1">
    <citation type="submission" date="2020-01" db="EMBL/GenBank/DDBJ databases">
        <title>'Steroidobacter agaridevorans' sp. nov., agar-degrading bacteria isolated from rhizosphere soils.</title>
        <authorList>
            <person name="Ikenaga M."/>
            <person name="Kataoka M."/>
            <person name="Murouchi A."/>
            <person name="Katsuragi S."/>
            <person name="Sakai M."/>
        </authorList>
    </citation>
    <scope>NUCLEOTIDE SEQUENCE [LARGE SCALE GENOMIC DNA]</scope>
    <source>
        <strain evidence="9">YU21-B</strain>
    </source>
</reference>
<evidence type="ECO:0000256" key="5">
    <source>
        <dbReference type="ARBA" id="ARBA00022747"/>
    </source>
</evidence>
<evidence type="ECO:0000256" key="6">
    <source>
        <dbReference type="ARBA" id="ARBA00047422"/>
    </source>
</evidence>
<dbReference type="InterPro" id="IPR029063">
    <property type="entry name" value="SAM-dependent_MTases_sf"/>
</dbReference>
<dbReference type="Proteomes" id="UP000445000">
    <property type="component" value="Unassembled WGS sequence"/>
</dbReference>
<keyword evidence="4 7" id="KW-0949">S-adenosyl-L-methionine</keyword>
<accession>A0A829Y7D7</accession>
<dbReference type="PROSITE" id="PS00094">
    <property type="entry name" value="C5_MTASE_1"/>
    <property type="match status" value="1"/>
</dbReference>
<dbReference type="EMBL" id="BLJN01000001">
    <property type="protein sequence ID" value="GFE79184.1"/>
    <property type="molecule type" value="Genomic_DNA"/>
</dbReference>
<dbReference type="AlphaFoldDB" id="A0A829Y7D7"/>
<dbReference type="PANTHER" id="PTHR46098">
    <property type="entry name" value="TRNA (CYTOSINE(38)-C(5))-METHYLTRANSFERASE"/>
    <property type="match status" value="1"/>
</dbReference>
<dbReference type="InterPro" id="IPR001525">
    <property type="entry name" value="C5_MeTfrase"/>
</dbReference>
<dbReference type="PANTHER" id="PTHR46098:SF1">
    <property type="entry name" value="TRNA (CYTOSINE(38)-C(5))-METHYLTRANSFERASE"/>
    <property type="match status" value="1"/>
</dbReference>
<dbReference type="EC" id="2.1.1.37" evidence="1"/>
<evidence type="ECO:0000256" key="3">
    <source>
        <dbReference type="ARBA" id="ARBA00022679"/>
    </source>
</evidence>
<comment type="caution">
    <text evidence="8">The sequence shown here is derived from an EMBL/GenBank/DDBJ whole genome shotgun (WGS) entry which is preliminary data.</text>
</comment>
<keyword evidence="2 7" id="KW-0489">Methyltransferase</keyword>
<keyword evidence="3 7" id="KW-0808">Transferase</keyword>
<name>A0A829Y7D7_9GAMM</name>
<comment type="catalytic activity">
    <reaction evidence="6">
        <text>a 2'-deoxycytidine in DNA + S-adenosyl-L-methionine = a 5-methyl-2'-deoxycytidine in DNA + S-adenosyl-L-homocysteine + H(+)</text>
        <dbReference type="Rhea" id="RHEA:13681"/>
        <dbReference type="Rhea" id="RHEA-COMP:11369"/>
        <dbReference type="Rhea" id="RHEA-COMP:11370"/>
        <dbReference type="ChEBI" id="CHEBI:15378"/>
        <dbReference type="ChEBI" id="CHEBI:57856"/>
        <dbReference type="ChEBI" id="CHEBI:59789"/>
        <dbReference type="ChEBI" id="CHEBI:85452"/>
        <dbReference type="ChEBI" id="CHEBI:85454"/>
        <dbReference type="EC" id="2.1.1.37"/>
    </reaction>
</comment>
<proteinExistence type="inferred from homology"/>
<evidence type="ECO:0000256" key="2">
    <source>
        <dbReference type="ARBA" id="ARBA00022603"/>
    </source>
</evidence>
<evidence type="ECO:0000313" key="8">
    <source>
        <dbReference type="EMBL" id="GFE79184.1"/>
    </source>
</evidence>
<dbReference type="InterPro" id="IPR018117">
    <property type="entry name" value="C5_DNA_meth_AS"/>
</dbReference>
<dbReference type="RefSeq" id="WP_129640780.1">
    <property type="nucleotide sequence ID" value="NZ_BLJN01000001.1"/>
</dbReference>
<keyword evidence="5" id="KW-0680">Restriction system</keyword>
<dbReference type="SUPFAM" id="SSF53335">
    <property type="entry name" value="S-adenosyl-L-methionine-dependent methyltransferases"/>
    <property type="match status" value="1"/>
</dbReference>
<evidence type="ECO:0000256" key="4">
    <source>
        <dbReference type="ARBA" id="ARBA00022691"/>
    </source>
</evidence>
<dbReference type="PROSITE" id="PS51679">
    <property type="entry name" value="SAM_MT_C5"/>
    <property type="match status" value="1"/>
</dbReference>
<evidence type="ECO:0000256" key="1">
    <source>
        <dbReference type="ARBA" id="ARBA00011975"/>
    </source>
</evidence>
<sequence length="515" mass="54303">MNEPESLITYGSVCSGIEAVTVAWRPLGFSPAWFADIDPFANALLAHHYPHVPNLGDMTSIAPQILRGDICAPDILIGGTPCQSFSIAGLRKGLRDPRGALTLHYVELANAIDQTRTQRGQPATVIAWENVPGILSDRGNAFGCFLGALVGETRALQPPGQKWTNAGCVYGPQRTAAWRVLDAQHFGVAQRRKRVFVVASAREDLNPGAVLFESESVPGHSPPGAQARENIANTPAPGAAGAGRAVQGATPSYYGRTTLSASFGGGNTSGPIDLAACLTGNGQRNDFEHETFVAQAITGDVSHTLTAAHDATEDGNGRGVPIIAVKGQFPYDNFPATQSAPVTLAFAENSRGELGLEGRDGQRVGTLSAGGGKTGQGVPTIASVALRGRKHGSVPELGGDLAPTLRASGGGSDKAHVLLPPLEAHFECIPPSASKALQGAYATWRIRRLMPLECERLQGLPEHYTLVPYRGQPAADGPRYRAIGLSMAVPCVRWIGRRLIVTLRHAQASPACQRR</sequence>
<evidence type="ECO:0000313" key="9">
    <source>
        <dbReference type="Proteomes" id="UP000445000"/>
    </source>
</evidence>
<dbReference type="GO" id="GO:0032259">
    <property type="term" value="P:methylation"/>
    <property type="evidence" value="ECO:0007669"/>
    <property type="project" value="UniProtKB-KW"/>
</dbReference>
<feature type="active site" evidence="7">
    <location>
        <position position="82"/>
    </location>
</feature>
<dbReference type="Pfam" id="PF00145">
    <property type="entry name" value="DNA_methylase"/>
    <property type="match status" value="2"/>
</dbReference>
<protein>
    <recommendedName>
        <fullName evidence="1">DNA (cytosine-5-)-methyltransferase</fullName>
        <ecNumber evidence="1">2.1.1.37</ecNumber>
    </recommendedName>
</protein>
<dbReference type="InterPro" id="IPR050750">
    <property type="entry name" value="C5-MTase"/>
</dbReference>